<dbReference type="PRINTS" id="PR01050">
    <property type="entry name" value="PYRUVTKNASE"/>
</dbReference>
<evidence type="ECO:0000313" key="16">
    <source>
        <dbReference type="EMBL" id="RFB05615.1"/>
    </source>
</evidence>
<evidence type="ECO:0000256" key="5">
    <source>
        <dbReference type="ARBA" id="ARBA00022723"/>
    </source>
</evidence>
<dbReference type="NCBIfam" id="NF004491">
    <property type="entry name" value="PRK05826.1"/>
    <property type="match status" value="1"/>
</dbReference>
<gene>
    <name evidence="16" type="primary">pyk</name>
    <name evidence="16" type="ORF">DX908_10265</name>
</gene>
<evidence type="ECO:0000256" key="8">
    <source>
        <dbReference type="ARBA" id="ARBA00022840"/>
    </source>
</evidence>
<name>A0A371RJJ2_9PROT</name>
<dbReference type="GO" id="GO:0005524">
    <property type="term" value="F:ATP binding"/>
    <property type="evidence" value="ECO:0007669"/>
    <property type="project" value="UniProtKB-KW"/>
</dbReference>
<comment type="similarity">
    <text evidence="2 13">Belongs to the pyruvate kinase family.</text>
</comment>
<dbReference type="OrthoDB" id="9812123at2"/>
<evidence type="ECO:0000256" key="9">
    <source>
        <dbReference type="ARBA" id="ARBA00022842"/>
    </source>
</evidence>
<dbReference type="UniPathway" id="UPA00109">
    <property type="reaction ID" value="UER00188"/>
</dbReference>
<keyword evidence="17" id="KW-1185">Reference proteome</keyword>
<evidence type="ECO:0000259" key="14">
    <source>
        <dbReference type="Pfam" id="PF00224"/>
    </source>
</evidence>
<accession>A0A371RJJ2</accession>
<evidence type="ECO:0000256" key="4">
    <source>
        <dbReference type="ARBA" id="ARBA00022679"/>
    </source>
</evidence>
<evidence type="ECO:0000256" key="6">
    <source>
        <dbReference type="ARBA" id="ARBA00022741"/>
    </source>
</evidence>
<dbReference type="Gene3D" id="3.40.1380.20">
    <property type="entry name" value="Pyruvate kinase, C-terminal domain"/>
    <property type="match status" value="1"/>
</dbReference>
<dbReference type="AlphaFoldDB" id="A0A371RJJ2"/>
<dbReference type="NCBIfam" id="TIGR01064">
    <property type="entry name" value="pyruv_kin"/>
    <property type="match status" value="1"/>
</dbReference>
<proteinExistence type="inferred from homology"/>
<dbReference type="EC" id="2.7.1.40" evidence="3 12"/>
<keyword evidence="8" id="KW-0067">ATP-binding</keyword>
<dbReference type="InParanoid" id="A0A371RJJ2"/>
<evidence type="ECO:0000256" key="13">
    <source>
        <dbReference type="RuleBase" id="RU000504"/>
    </source>
</evidence>
<comment type="caution">
    <text evidence="16">The sequence shown here is derived from an EMBL/GenBank/DDBJ whole genome shotgun (WGS) entry which is preliminary data.</text>
</comment>
<feature type="domain" description="Pyruvate kinase C-terminal" evidence="15">
    <location>
        <begin position="355"/>
        <end position="466"/>
    </location>
</feature>
<keyword evidence="7 13" id="KW-0418">Kinase</keyword>
<evidence type="ECO:0000256" key="2">
    <source>
        <dbReference type="ARBA" id="ARBA00008663"/>
    </source>
</evidence>
<comment type="pathway">
    <text evidence="1 13">Carbohydrate degradation; glycolysis; pyruvate from D-glyceraldehyde 3-phosphate: step 5/5.</text>
</comment>
<dbReference type="Gene3D" id="3.20.20.60">
    <property type="entry name" value="Phosphoenolpyruvate-binding domains"/>
    <property type="match status" value="1"/>
</dbReference>
<evidence type="ECO:0000256" key="7">
    <source>
        <dbReference type="ARBA" id="ARBA00022777"/>
    </source>
</evidence>
<keyword evidence="5" id="KW-0479">Metal-binding</keyword>
<keyword evidence="9 13" id="KW-0460">Magnesium</keyword>
<dbReference type="Proteomes" id="UP000264589">
    <property type="component" value="Unassembled WGS sequence"/>
</dbReference>
<evidence type="ECO:0000256" key="1">
    <source>
        <dbReference type="ARBA" id="ARBA00004997"/>
    </source>
</evidence>
<evidence type="ECO:0000256" key="3">
    <source>
        <dbReference type="ARBA" id="ARBA00012142"/>
    </source>
</evidence>
<dbReference type="InterPro" id="IPR011037">
    <property type="entry name" value="Pyrv_Knase-like_insert_dom_sf"/>
</dbReference>
<dbReference type="PANTHER" id="PTHR11817">
    <property type="entry name" value="PYRUVATE KINASE"/>
    <property type="match status" value="1"/>
</dbReference>
<dbReference type="GO" id="GO:0030955">
    <property type="term" value="F:potassium ion binding"/>
    <property type="evidence" value="ECO:0007669"/>
    <property type="project" value="UniProtKB-UniRule"/>
</dbReference>
<dbReference type="Pfam" id="PF02887">
    <property type="entry name" value="PK_C"/>
    <property type="match status" value="1"/>
</dbReference>
<dbReference type="InterPro" id="IPR036918">
    <property type="entry name" value="Pyrv_Knase_C_sf"/>
</dbReference>
<dbReference type="InterPro" id="IPR015795">
    <property type="entry name" value="Pyrv_Knase_C"/>
</dbReference>
<keyword evidence="6" id="KW-0547">Nucleotide-binding</keyword>
<organism evidence="16 17">
    <name type="scientific">Parvularcula marina</name>
    <dbReference type="NCBI Taxonomy" id="2292771"/>
    <lineage>
        <taxon>Bacteria</taxon>
        <taxon>Pseudomonadati</taxon>
        <taxon>Pseudomonadota</taxon>
        <taxon>Alphaproteobacteria</taxon>
        <taxon>Parvularculales</taxon>
        <taxon>Parvularculaceae</taxon>
        <taxon>Parvularcula</taxon>
    </lineage>
</organism>
<reference evidence="16 17" key="1">
    <citation type="submission" date="2018-08" db="EMBL/GenBank/DDBJ databases">
        <title>Parvularcula sp. SM1705, isolated from surface water of the South Sea China.</title>
        <authorList>
            <person name="Sun L."/>
        </authorList>
    </citation>
    <scope>NUCLEOTIDE SEQUENCE [LARGE SCALE GENOMIC DNA]</scope>
    <source>
        <strain evidence="16 17">SM1705</strain>
    </source>
</reference>
<dbReference type="InterPro" id="IPR015813">
    <property type="entry name" value="Pyrv/PenolPyrv_kinase-like_dom"/>
</dbReference>
<protein>
    <recommendedName>
        <fullName evidence="3 12">Pyruvate kinase</fullName>
        <ecNumber evidence="3 12">2.7.1.40</ecNumber>
    </recommendedName>
</protein>
<dbReference type="InterPro" id="IPR040442">
    <property type="entry name" value="Pyrv_kinase-like_dom_sf"/>
</dbReference>
<dbReference type="InterPro" id="IPR015793">
    <property type="entry name" value="Pyrv_Knase_brl"/>
</dbReference>
<evidence type="ECO:0000259" key="15">
    <source>
        <dbReference type="Pfam" id="PF02887"/>
    </source>
</evidence>
<dbReference type="GO" id="GO:0000287">
    <property type="term" value="F:magnesium ion binding"/>
    <property type="evidence" value="ECO:0007669"/>
    <property type="project" value="UniProtKB-UniRule"/>
</dbReference>
<dbReference type="EMBL" id="QUQO01000001">
    <property type="protein sequence ID" value="RFB05615.1"/>
    <property type="molecule type" value="Genomic_DNA"/>
</dbReference>
<evidence type="ECO:0000313" key="17">
    <source>
        <dbReference type="Proteomes" id="UP000264589"/>
    </source>
</evidence>
<evidence type="ECO:0000256" key="10">
    <source>
        <dbReference type="ARBA" id="ARBA00023152"/>
    </source>
</evidence>
<dbReference type="SUPFAM" id="SSF52935">
    <property type="entry name" value="PK C-terminal domain-like"/>
    <property type="match status" value="1"/>
</dbReference>
<sequence length="473" mass="50193">MMHPTTKILATLGPASEAPHRVKALISAGASAFRMNYSHGEHEEHLGRLTTVREVASEMGRHVPIVSDMQGPKLRVGKIAGEALKLGFGDEVEAHLGETAPEGTLPVPHEELFEALKAGDELMIDDGAIRLSVIEGGSAKMVLKTEVPGTVTNRKGINVPGRRLRIDALTEKDRSDLAFALEHNTDYVALSFVQCAEDVQAAREIIGTRSRIISKIEKPSALEDLEGIVEASDGVMVARGDLGVELPLEQVPPAQRRIISMARERGKLVIVATQMLQSMVDAPIPTRAEASDTATAVYLGADAVMLSAESAVGRHPEAAVAIMTRIIRAVSEDPNSFAEIAAACPDPFMNAVGGATAVAAADAADLVDATAIVAATNSGSTAYLISQLRPEQPIIALTPHELTARQVALAWGVTPKIIKDTEDFEELTRFAAEASSEFTGAQSENLAILLAGLPPGRVGSTNTMKIFRIGDYK</sequence>
<evidence type="ECO:0000256" key="11">
    <source>
        <dbReference type="ARBA" id="ARBA00023317"/>
    </source>
</evidence>
<comment type="catalytic activity">
    <reaction evidence="13">
        <text>pyruvate + ATP = phosphoenolpyruvate + ADP + H(+)</text>
        <dbReference type="Rhea" id="RHEA:18157"/>
        <dbReference type="ChEBI" id="CHEBI:15361"/>
        <dbReference type="ChEBI" id="CHEBI:15378"/>
        <dbReference type="ChEBI" id="CHEBI:30616"/>
        <dbReference type="ChEBI" id="CHEBI:58702"/>
        <dbReference type="ChEBI" id="CHEBI:456216"/>
        <dbReference type="EC" id="2.7.1.40"/>
    </reaction>
</comment>
<keyword evidence="10 13" id="KW-0324">Glycolysis</keyword>
<dbReference type="InterPro" id="IPR015806">
    <property type="entry name" value="Pyrv_Knase_insert_dom_sf"/>
</dbReference>
<dbReference type="Pfam" id="PF00224">
    <property type="entry name" value="PK"/>
    <property type="match status" value="1"/>
</dbReference>
<dbReference type="FunCoup" id="A0A371RJJ2">
    <property type="interactions" value="196"/>
</dbReference>
<dbReference type="GO" id="GO:0016301">
    <property type="term" value="F:kinase activity"/>
    <property type="evidence" value="ECO:0007669"/>
    <property type="project" value="UniProtKB-KW"/>
</dbReference>
<keyword evidence="11 16" id="KW-0670">Pyruvate</keyword>
<dbReference type="InterPro" id="IPR001697">
    <property type="entry name" value="Pyr_Knase"/>
</dbReference>
<dbReference type="GO" id="GO:0004743">
    <property type="term" value="F:pyruvate kinase activity"/>
    <property type="evidence" value="ECO:0007669"/>
    <property type="project" value="UniProtKB-UniRule"/>
</dbReference>
<dbReference type="SUPFAM" id="SSF50800">
    <property type="entry name" value="PK beta-barrel domain-like"/>
    <property type="match status" value="1"/>
</dbReference>
<dbReference type="RefSeq" id="WP_116392249.1">
    <property type="nucleotide sequence ID" value="NZ_QUQO01000001.1"/>
</dbReference>
<keyword evidence="4 13" id="KW-0808">Transferase</keyword>
<evidence type="ECO:0000256" key="12">
    <source>
        <dbReference type="NCBIfam" id="TIGR01064"/>
    </source>
</evidence>
<dbReference type="SUPFAM" id="SSF51621">
    <property type="entry name" value="Phosphoenolpyruvate/pyruvate domain"/>
    <property type="match status" value="1"/>
</dbReference>
<feature type="domain" description="Pyruvate kinase barrel" evidence="14">
    <location>
        <begin position="5"/>
        <end position="320"/>
    </location>
</feature>
<dbReference type="Gene3D" id="2.40.33.10">
    <property type="entry name" value="PK beta-barrel domain-like"/>
    <property type="match status" value="1"/>
</dbReference>